<dbReference type="OrthoDB" id="269120at2759"/>
<evidence type="ECO:0000256" key="2">
    <source>
        <dbReference type="ARBA" id="ARBA00006375"/>
    </source>
</evidence>
<keyword evidence="5" id="KW-0677">Repeat</keyword>
<keyword evidence="8" id="KW-0496">Mitochondrion</keyword>
<dbReference type="Pfam" id="PF00153">
    <property type="entry name" value="Mito_carr"/>
    <property type="match status" value="1"/>
</dbReference>
<evidence type="ECO:0000256" key="3">
    <source>
        <dbReference type="ARBA" id="ARBA00022448"/>
    </source>
</evidence>
<dbReference type="GO" id="GO:0005743">
    <property type="term" value="C:mitochondrial inner membrane"/>
    <property type="evidence" value="ECO:0007669"/>
    <property type="project" value="UniProtKB-SubCell"/>
</dbReference>
<keyword evidence="14" id="KW-1185">Reference proteome</keyword>
<comment type="similarity">
    <text evidence="2 11">Belongs to the mitochondrial carrier (TC 2.A.29) family.</text>
</comment>
<keyword evidence="3 11" id="KW-0813">Transport</keyword>
<dbReference type="STRING" id="34506.A0A090LFT1"/>
<feature type="transmembrane region" description="Helical" evidence="12">
    <location>
        <begin position="147"/>
        <end position="168"/>
    </location>
</feature>
<dbReference type="GO" id="GO:1990519">
    <property type="term" value="P:pyrimidine nucleotide import into mitochondrion"/>
    <property type="evidence" value="ECO:0007669"/>
    <property type="project" value="TreeGrafter"/>
</dbReference>
<evidence type="ECO:0000256" key="1">
    <source>
        <dbReference type="ARBA" id="ARBA00004448"/>
    </source>
</evidence>
<dbReference type="GeneID" id="36380987"/>
<feature type="repeat" description="Solcar" evidence="10">
    <location>
        <begin position="4"/>
        <end position="135"/>
    </location>
</feature>
<keyword evidence="7 12" id="KW-1133">Transmembrane helix</keyword>
<evidence type="ECO:0000313" key="13">
    <source>
        <dbReference type="EMBL" id="CEF68617.1"/>
    </source>
</evidence>
<evidence type="ECO:0000313" key="16">
    <source>
        <dbReference type="WormBase" id="SRAE_2000327300"/>
    </source>
</evidence>
<evidence type="ECO:0000256" key="8">
    <source>
        <dbReference type="ARBA" id="ARBA00023128"/>
    </source>
</evidence>
<organism evidence="13">
    <name type="scientific">Strongyloides ratti</name>
    <name type="common">Parasitic roundworm</name>
    <dbReference type="NCBI Taxonomy" id="34506"/>
    <lineage>
        <taxon>Eukaryota</taxon>
        <taxon>Metazoa</taxon>
        <taxon>Ecdysozoa</taxon>
        <taxon>Nematoda</taxon>
        <taxon>Chromadorea</taxon>
        <taxon>Rhabditida</taxon>
        <taxon>Tylenchina</taxon>
        <taxon>Panagrolaimomorpha</taxon>
        <taxon>Strongyloidoidea</taxon>
        <taxon>Strongyloididae</taxon>
        <taxon>Strongyloides</taxon>
    </lineage>
</organism>
<dbReference type="WormBase" id="SRAE_2000327300">
    <property type="protein sequence ID" value="SRP00672"/>
    <property type="gene ID" value="WBGene00263494"/>
</dbReference>
<dbReference type="PROSITE" id="PS50920">
    <property type="entry name" value="SOLCAR"/>
    <property type="match status" value="1"/>
</dbReference>
<evidence type="ECO:0000313" key="15">
    <source>
        <dbReference type="WBParaSite" id="SRAE_2000327300.1"/>
    </source>
</evidence>
<evidence type="ECO:0000313" key="14">
    <source>
        <dbReference type="Proteomes" id="UP000035682"/>
    </source>
</evidence>
<evidence type="ECO:0000256" key="10">
    <source>
        <dbReference type="PROSITE-ProRule" id="PRU00282"/>
    </source>
</evidence>
<keyword evidence="4 10" id="KW-0812">Transmembrane</keyword>
<dbReference type="AlphaFoldDB" id="A0A090LFT1"/>
<keyword evidence="9 10" id="KW-0472">Membrane</keyword>
<proteinExistence type="inferred from homology"/>
<comment type="subcellular location">
    <subcellularLocation>
        <location evidence="1">Mitochondrion inner membrane</location>
        <topology evidence="1">Multi-pass membrane protein</topology>
    </subcellularLocation>
</comment>
<evidence type="ECO:0000256" key="4">
    <source>
        <dbReference type="ARBA" id="ARBA00022692"/>
    </source>
</evidence>
<dbReference type="SUPFAM" id="SSF103506">
    <property type="entry name" value="Mitochondrial carrier"/>
    <property type="match status" value="1"/>
</dbReference>
<evidence type="ECO:0000256" key="11">
    <source>
        <dbReference type="RuleBase" id="RU000488"/>
    </source>
</evidence>
<dbReference type="GO" id="GO:0015218">
    <property type="term" value="F:pyrimidine nucleotide transmembrane transporter activity"/>
    <property type="evidence" value="ECO:0007669"/>
    <property type="project" value="InterPro"/>
</dbReference>
<evidence type="ECO:0000256" key="12">
    <source>
        <dbReference type="SAM" id="Phobius"/>
    </source>
</evidence>
<dbReference type="InterPro" id="IPR049562">
    <property type="entry name" value="SLC25A33/36-like"/>
</dbReference>
<reference evidence="15" key="2">
    <citation type="submission" date="2020-12" db="UniProtKB">
        <authorList>
            <consortium name="WormBaseParasite"/>
        </authorList>
    </citation>
    <scope>IDENTIFICATION</scope>
</reference>
<dbReference type="InterPro" id="IPR023395">
    <property type="entry name" value="MCP_dom_sf"/>
</dbReference>
<gene>
    <name evidence="13 15 16" type="ORF">SRAE_2000327300</name>
</gene>
<name>A0A090LFT1_STRRB</name>
<reference evidence="13 14" key="1">
    <citation type="submission" date="2014-09" db="EMBL/GenBank/DDBJ databases">
        <authorList>
            <person name="Martin A.A."/>
        </authorList>
    </citation>
    <scope>NUCLEOTIDE SEQUENCE</scope>
    <source>
        <strain evidence="14">ED321</strain>
        <strain evidence="13">ED321 Heterogonic</strain>
    </source>
</reference>
<protein>
    <submittedName>
        <fullName evidence="13 15">Mitochondrial substrate/solute carrier repeat and Mitochondrial carrier domain-containing protein</fullName>
    </submittedName>
</protein>
<evidence type="ECO:0000256" key="9">
    <source>
        <dbReference type="ARBA" id="ARBA00023136"/>
    </source>
</evidence>
<evidence type="ECO:0000256" key="5">
    <source>
        <dbReference type="ARBA" id="ARBA00022737"/>
    </source>
</evidence>
<evidence type="ECO:0000256" key="7">
    <source>
        <dbReference type="ARBA" id="ARBA00022989"/>
    </source>
</evidence>
<dbReference type="WBParaSite" id="SRAE_2000327300.1">
    <property type="protein sequence ID" value="SRAE_2000327300.1"/>
    <property type="gene ID" value="WBGene00263494"/>
</dbReference>
<dbReference type="CTD" id="36380987"/>
<evidence type="ECO:0000256" key="6">
    <source>
        <dbReference type="ARBA" id="ARBA00022792"/>
    </source>
</evidence>
<dbReference type="Gene3D" id="1.50.40.10">
    <property type="entry name" value="Mitochondrial carrier domain"/>
    <property type="match status" value="1"/>
</dbReference>
<dbReference type="Proteomes" id="UP000035682">
    <property type="component" value="Unplaced"/>
</dbReference>
<dbReference type="PANTHER" id="PTHR45829">
    <property type="entry name" value="MITOCHONDRIAL CARRIER PROTEIN RIM2"/>
    <property type="match status" value="1"/>
</dbReference>
<sequence>MVYKDNMIHFMSGGLGSGVGLLVTYPLDLIRIRLQSQIGIKGESYHSNKLNNNIIINNVLRNNIGKIPITTASFHVPIVSNIYKQLADLHLIRNVKEIIINEGVRGLYKGLGASVVAFIPTKALYFFCYNAAKCELNKEEYFTQNTAPVHMFAAGFAGLSVCLTFNPIHVIKTRLQLNSGNMNRYGSFCLWSF</sequence>
<feature type="transmembrane region" description="Helical" evidence="12">
    <location>
        <begin position="106"/>
        <end position="127"/>
    </location>
</feature>
<dbReference type="RefSeq" id="XP_024507817.1">
    <property type="nucleotide sequence ID" value="XM_024654446.1"/>
</dbReference>
<accession>A0A090LFT1</accession>
<dbReference type="EMBL" id="LN609529">
    <property type="protein sequence ID" value="CEF68617.1"/>
    <property type="molecule type" value="Genomic_DNA"/>
</dbReference>
<dbReference type="PANTHER" id="PTHR45829:SF4">
    <property type="entry name" value="MITOCHONDRIAL CARRIER PROTEIN RIM2"/>
    <property type="match status" value="1"/>
</dbReference>
<feature type="transmembrane region" description="Helical" evidence="12">
    <location>
        <begin position="6"/>
        <end position="27"/>
    </location>
</feature>
<dbReference type="InterPro" id="IPR018108">
    <property type="entry name" value="MCP_transmembrane"/>
</dbReference>
<dbReference type="OMA" id="CHFDEVQ"/>
<keyword evidence="6" id="KW-0999">Mitochondrion inner membrane</keyword>